<dbReference type="RefSeq" id="WP_284238770.1">
    <property type="nucleotide sequence ID" value="NZ_BSSQ01000010.1"/>
</dbReference>
<comment type="caution">
    <text evidence="3">The sequence shown here is derived from an EMBL/GenBank/DDBJ whole genome shotgun (WGS) entry which is preliminary data.</text>
</comment>
<evidence type="ECO:0000313" key="3">
    <source>
        <dbReference type="EMBL" id="GLX68017.1"/>
    </source>
</evidence>
<keyword evidence="4" id="KW-1185">Reference proteome</keyword>
<evidence type="ECO:0000259" key="2">
    <source>
        <dbReference type="Pfam" id="PF26353"/>
    </source>
</evidence>
<dbReference type="Pfam" id="PF26353">
    <property type="entry name" value="YhfM"/>
    <property type="match status" value="1"/>
</dbReference>
<feature type="signal peptide" evidence="1">
    <location>
        <begin position="1"/>
        <end position="20"/>
    </location>
</feature>
<proteinExistence type="predicted"/>
<dbReference type="Proteomes" id="UP001157114">
    <property type="component" value="Unassembled WGS sequence"/>
</dbReference>
<name>A0ABQ6GG45_9BACL</name>
<evidence type="ECO:0000313" key="4">
    <source>
        <dbReference type="Proteomes" id="UP001157114"/>
    </source>
</evidence>
<dbReference type="PROSITE" id="PS51257">
    <property type="entry name" value="PROKAR_LIPOPROTEIN"/>
    <property type="match status" value="1"/>
</dbReference>
<dbReference type="EMBL" id="BSSQ01000010">
    <property type="protein sequence ID" value="GLX68017.1"/>
    <property type="molecule type" value="Genomic_DNA"/>
</dbReference>
<protein>
    <recommendedName>
        <fullName evidence="2">YhfM-like domain-containing protein</fullName>
    </recommendedName>
</protein>
<reference evidence="3 4" key="1">
    <citation type="submission" date="2023-03" db="EMBL/GenBank/DDBJ databases">
        <title>Draft genome sequence of the bacteria which degrade cell wall of Tricholomamatutake.</title>
        <authorList>
            <person name="Konishi Y."/>
            <person name="Fukuta Y."/>
            <person name="Shirasaka N."/>
        </authorList>
    </citation>
    <scope>NUCLEOTIDE SEQUENCE [LARGE SCALE GENOMIC DNA]</scope>
    <source>
        <strain evidence="4">mu1</strain>
    </source>
</reference>
<gene>
    <name evidence="3" type="ORF">MU1_23620</name>
</gene>
<accession>A0ABQ6GG45</accession>
<evidence type="ECO:0000256" key="1">
    <source>
        <dbReference type="SAM" id="SignalP"/>
    </source>
</evidence>
<sequence length="127" mass="14406">MKFRVFVLLFAIVFAMTGCTSEKIQQIIVYKMISFQETDQISVKVFRDSSDISVFSKAFKHATKNSGIADMADPQYKVEMGKETYFLWLTDEAGTIENVNNTNVTYTLSKKSAGEVYQLLLETSESK</sequence>
<organism evidence="3 4">
    <name type="scientific">Paenibacillus glycanilyticus</name>
    <dbReference type="NCBI Taxonomy" id="126569"/>
    <lineage>
        <taxon>Bacteria</taxon>
        <taxon>Bacillati</taxon>
        <taxon>Bacillota</taxon>
        <taxon>Bacilli</taxon>
        <taxon>Bacillales</taxon>
        <taxon>Paenibacillaceae</taxon>
        <taxon>Paenibacillus</taxon>
    </lineage>
</organism>
<dbReference type="InterPro" id="IPR058780">
    <property type="entry name" value="YhfM-like_dom"/>
</dbReference>
<feature type="chain" id="PRO_5047361264" description="YhfM-like domain-containing protein" evidence="1">
    <location>
        <begin position="21"/>
        <end position="127"/>
    </location>
</feature>
<keyword evidence="1" id="KW-0732">Signal</keyword>
<feature type="domain" description="YhfM-like" evidence="2">
    <location>
        <begin position="33"/>
        <end position="120"/>
    </location>
</feature>